<proteinExistence type="predicted"/>
<dbReference type="Proteomes" id="UP000056090">
    <property type="component" value="Chromosome"/>
</dbReference>
<name>A0A075P8K9_9ALTE</name>
<dbReference type="Gene3D" id="3.40.50.300">
    <property type="entry name" value="P-loop containing nucleotide triphosphate hydrolases"/>
    <property type="match status" value="1"/>
</dbReference>
<keyword evidence="2" id="KW-1185">Reference proteome</keyword>
<organism evidence="1 2">
    <name type="scientific">Alteromonas australica</name>
    <dbReference type="NCBI Taxonomy" id="589873"/>
    <lineage>
        <taxon>Bacteria</taxon>
        <taxon>Pseudomonadati</taxon>
        <taxon>Pseudomonadota</taxon>
        <taxon>Gammaproteobacteria</taxon>
        <taxon>Alteromonadales</taxon>
        <taxon>Alteromonadaceae</taxon>
        <taxon>Alteromonas/Salinimonas group</taxon>
        <taxon>Alteromonas</taxon>
    </lineage>
</organism>
<dbReference type="KEGG" id="aal:EP13_13740"/>
<accession>A0A075P8K9</accession>
<evidence type="ECO:0000313" key="2">
    <source>
        <dbReference type="Proteomes" id="UP000056090"/>
    </source>
</evidence>
<sequence>MIISHKHKFIFIKTKKTAGTSIEVFLSQFCDENDVLTPIYPAVSPHTPRGYKGYWNLFPELARSSLCEKSTIMWHWVKRKKFRNHASALTISHRVPKHIWNSYYKFCVDRNPWDKTLSHYYMVKSRRYPEMTLDQYFKRGNLCLNYPKYCDQKGNIMVDRVLNYENLDHQFAQVCKTLSLPFNNGLTVRAKGDYRVDRRPYQEVFTAAQKGYVAEAFSREISMHNYGF</sequence>
<evidence type="ECO:0000313" key="1">
    <source>
        <dbReference type="EMBL" id="AIF99657.1"/>
    </source>
</evidence>
<evidence type="ECO:0008006" key="3">
    <source>
        <dbReference type="Google" id="ProtNLM"/>
    </source>
</evidence>
<gene>
    <name evidence="1" type="ORF">EP13_13740</name>
</gene>
<dbReference type="eggNOG" id="COG0457">
    <property type="taxonomic scope" value="Bacteria"/>
</dbReference>
<reference evidence="1 2" key="1">
    <citation type="submission" date="2014-06" db="EMBL/GenBank/DDBJ databases">
        <title>Genomes of Alteromonas australica, a world apart.</title>
        <authorList>
            <person name="Gonzaga A."/>
            <person name="Lopez-Perez M."/>
            <person name="Rodriguez-Valera F."/>
        </authorList>
    </citation>
    <scope>NUCLEOTIDE SEQUENCE [LARGE SCALE GENOMIC DNA]</scope>
    <source>
        <strain evidence="1 2">H 17</strain>
    </source>
</reference>
<dbReference type="AlphaFoldDB" id="A0A075P8K9"/>
<protein>
    <recommendedName>
        <fullName evidence="3">Chondroitin 4-O-sulfotransferase</fullName>
    </recommendedName>
</protein>
<dbReference type="SUPFAM" id="SSF52540">
    <property type="entry name" value="P-loop containing nucleoside triphosphate hydrolases"/>
    <property type="match status" value="1"/>
</dbReference>
<dbReference type="InterPro" id="IPR027417">
    <property type="entry name" value="P-loop_NTPase"/>
</dbReference>
<dbReference type="EMBL" id="CP008849">
    <property type="protein sequence ID" value="AIF99657.1"/>
    <property type="molecule type" value="Genomic_DNA"/>
</dbReference>